<keyword evidence="1" id="KW-0433">Leucine-rich repeat</keyword>
<dbReference type="Pfam" id="PF07725">
    <property type="entry name" value="LRR_3"/>
    <property type="match status" value="2"/>
</dbReference>
<dbReference type="InterPro" id="IPR011713">
    <property type="entry name" value="Leu-rich_rpt_3"/>
</dbReference>
<dbReference type="GO" id="GO:0006952">
    <property type="term" value="P:defense response"/>
    <property type="evidence" value="ECO:0007669"/>
    <property type="project" value="InterPro"/>
</dbReference>
<proteinExistence type="predicted"/>
<comment type="caution">
    <text evidence="5">The sequence shown here is derived from an EMBL/GenBank/DDBJ whole genome shotgun (WGS) entry which is preliminary data.</text>
</comment>
<feature type="domain" description="C-JID" evidence="4">
    <location>
        <begin position="999"/>
        <end position="1057"/>
    </location>
</feature>
<dbReference type="InterPro" id="IPR035897">
    <property type="entry name" value="Toll_tir_struct_dom_sf"/>
</dbReference>
<evidence type="ECO:0000256" key="1">
    <source>
        <dbReference type="ARBA" id="ARBA00022614"/>
    </source>
</evidence>
<evidence type="ECO:0000256" key="2">
    <source>
        <dbReference type="ARBA" id="ARBA00022737"/>
    </source>
</evidence>
<dbReference type="Pfam" id="PF01582">
    <property type="entry name" value="TIR"/>
    <property type="match status" value="1"/>
</dbReference>
<dbReference type="PANTHER" id="PTHR11017">
    <property type="entry name" value="LEUCINE-RICH REPEAT-CONTAINING PROTEIN"/>
    <property type="match status" value="1"/>
</dbReference>
<protein>
    <submittedName>
        <fullName evidence="5">Uncharacterized protein</fullName>
    </submittedName>
</protein>
<name>A0A8S9NXL3_BRACR</name>
<dbReference type="GO" id="GO:0007165">
    <property type="term" value="P:signal transduction"/>
    <property type="evidence" value="ECO:0007669"/>
    <property type="project" value="InterPro"/>
</dbReference>
<dbReference type="Gene3D" id="3.80.10.10">
    <property type="entry name" value="Ribonuclease Inhibitor"/>
    <property type="match status" value="5"/>
</dbReference>
<dbReference type="InterPro" id="IPR045344">
    <property type="entry name" value="C-JID"/>
</dbReference>
<dbReference type="InterPro" id="IPR044974">
    <property type="entry name" value="Disease_R_plants"/>
</dbReference>
<organism evidence="5 6">
    <name type="scientific">Brassica cretica</name>
    <name type="common">Mustard</name>
    <dbReference type="NCBI Taxonomy" id="69181"/>
    <lineage>
        <taxon>Eukaryota</taxon>
        <taxon>Viridiplantae</taxon>
        <taxon>Streptophyta</taxon>
        <taxon>Embryophyta</taxon>
        <taxon>Tracheophyta</taxon>
        <taxon>Spermatophyta</taxon>
        <taxon>Magnoliopsida</taxon>
        <taxon>eudicotyledons</taxon>
        <taxon>Gunneridae</taxon>
        <taxon>Pentapetalae</taxon>
        <taxon>rosids</taxon>
        <taxon>malvids</taxon>
        <taxon>Brassicales</taxon>
        <taxon>Brassicaceae</taxon>
        <taxon>Brassiceae</taxon>
        <taxon>Brassica</taxon>
    </lineage>
</organism>
<evidence type="ECO:0000259" key="4">
    <source>
        <dbReference type="Pfam" id="PF20160"/>
    </source>
</evidence>
<accession>A0A8S9NXL3</accession>
<dbReference type="InterPro" id="IPR032675">
    <property type="entry name" value="LRR_dom_sf"/>
</dbReference>
<feature type="domain" description="C-JID" evidence="4">
    <location>
        <begin position="410"/>
        <end position="538"/>
    </location>
</feature>
<dbReference type="EMBL" id="QGKX02001521">
    <property type="protein sequence ID" value="KAF3509784.1"/>
    <property type="molecule type" value="Genomic_DNA"/>
</dbReference>
<reference evidence="5" key="1">
    <citation type="submission" date="2019-12" db="EMBL/GenBank/DDBJ databases">
        <title>Genome sequencing and annotation of Brassica cretica.</title>
        <authorList>
            <person name="Studholme D.J."/>
            <person name="Sarris P."/>
        </authorList>
    </citation>
    <scope>NUCLEOTIDE SEQUENCE</scope>
    <source>
        <strain evidence="5">PFS-109/04</strain>
        <tissue evidence="5">Leaf</tissue>
    </source>
</reference>
<evidence type="ECO:0000259" key="3">
    <source>
        <dbReference type="Pfam" id="PF01582"/>
    </source>
</evidence>
<keyword evidence="2" id="KW-0677">Repeat</keyword>
<dbReference type="InterPro" id="IPR000157">
    <property type="entry name" value="TIR_dom"/>
</dbReference>
<dbReference type="SUPFAM" id="SSF52058">
    <property type="entry name" value="L domain-like"/>
    <property type="match status" value="3"/>
</dbReference>
<evidence type="ECO:0000313" key="5">
    <source>
        <dbReference type="EMBL" id="KAF3509784.1"/>
    </source>
</evidence>
<dbReference type="Gene3D" id="3.40.50.10140">
    <property type="entry name" value="Toll/interleukin-1 receptor homology (TIR) domain"/>
    <property type="match status" value="1"/>
</dbReference>
<evidence type="ECO:0000313" key="6">
    <source>
        <dbReference type="Proteomes" id="UP000712600"/>
    </source>
</evidence>
<dbReference type="Proteomes" id="UP000712600">
    <property type="component" value="Unassembled WGS sequence"/>
</dbReference>
<dbReference type="PANTHER" id="PTHR11017:SF297">
    <property type="entry name" value="ADP-RIBOSYL CYCLASE_CYCLIC ADP-RIBOSE HYDROLASE"/>
    <property type="match status" value="1"/>
</dbReference>
<sequence length="1699" mass="190675">MREQSDSEPGNPQFLNDAIDVGEVLIDDKAGRSSVVGRDLDEKITCASERAFIRLSNLQFLRTKRDGVNLQTKLEMPFSKLEKLWGETKPLNLKWMELSYSNCLKELPDFSTASNLYELDLTHSSSLVKLSSSAGNAINLQNLNLSHCSDLVEIPSSIITNLKSLDFYGYSSLVEVPFNIEEVIDSIYINLSYCSSMVEVPSSTENAINLQELNLNDCSSLVEFPFSIGNAFYLQKLNMSYCASLVELPSSTGNTANFEEHDLDHCRVELPSSMRKLGGLSELELKDCSKLEVLLASINLESLGEVNLSDWSLLKNYPENSTDVQETDPWIGRISGLRKLVQSGMEKLESLPPLPDSLWALDAENGESLERLGSSFRNPDINLSFLNYFKQNEEEKDLIIQTPSNECAVFPGEEMPQCFTYRSSGSSLTVKLNQKPLGTSTKFKACIVCAGEDEKGFTEWERASVCCSITTSVGIALSSCLNTIEQFLPGHLYTFEFEVETDEVTSTELVFEFEVDYADVIKKGKTLEIKECGIMLVNMIESFGDDNSSGAIDGARGENEAELIEYIATDVSNKLNLSAPCSDFDGLVGMESRMAEMKRVLQLDSDEVRKIGILGPPGIGRQIVQKESISEPGKRQFLNDAIDIGEVLSDDKAGNSSVIGIDLEWNKDITWTSERAFERLSNLEFIRILGKGVNPLSMNYISRKLKVLIWPMFPMPCFPSRFNPEFLVNLFVRNSNLEKLWEENKPLKNIKWMDLALSRRLKELPDLSTAINLYYLDLSYCSSLVKLPSSIGNATNLEKLSLNYCSSLVKLPSSIGNAINLKTLSLKGCSSMVKLPSSIWNIVNLEELNLENCSNLVEIPSLLRSEIEKCTKSDCSRGSGKIINRLPIIAGLLSNPQFEKNNTIKYSESSTNIEELDPWIGRILRLRRLVLSGMRKLVSLPQLPDSLLELDAENCESLERLHCSFPNQDIRLNFANCFKLNQEARDLIIQMPTNKYAAFPTEKVPICFSYRSSGSSLTVKLNRLPVGKSTKFKACILCANDDENNFGLWETASVFCTITFGGNASIACNKRVERVLPGNLCTFEVEVETEEVPFEDFESSDIELVREDDVSSKLKEDIRRWKHALTEVAQIAGYHSANWKTEAEMVEDIGTDVSYKLNNSAPSSDFDSIVGMESLMTEMGPLLRLDSDEVRKIGILGPPGIGELPLGLRVIGSYFRGMSEQDLTKALPKLRTHLDRDGEIALILKFTLRVLAEKSLISMESGWIEMSELLVQLGRKMVREQSVSEPSKRQFLHNKFDFGEVLSNYKDPLSNLKFMDLSFSERLEELPDLSTATNLYDVDLTNCSSLVKLPSSIGNSTKLNKLNLMNCSSLVEILSSITTITSLKSLDLCGCSSLVEIPFNMDIDQMELPSSMKKLCRLSLLELKKCSKLEVVLANFNLASLRELDLSDCYLLKSYPESSPNIQELDPWIGRISRLRRLELSGMRKLVSLPPLPDSLLVLNAENCESLERLDCSFRNPEISLNFINCFKLNQEARDLIIQMPTSAVFPAEEVPMCFSYRSSGSALTVKLNQMPIGKSTKFKAGILCVGEDEKDFIWGIWHLCTFEVEVETEEVTSTELVFDFELGFSQYEPMVDDSVYKQMVRHVKQKISNKWEIRECGILQLLEVPLRNIIERLKYQENDSAKSPELVREDGGNKRLLL</sequence>
<feature type="domain" description="TIR" evidence="3">
    <location>
        <begin position="1115"/>
        <end position="1171"/>
    </location>
</feature>
<gene>
    <name evidence="5" type="ORF">F2Q69_00008852</name>
</gene>
<dbReference type="Pfam" id="PF20160">
    <property type="entry name" value="C-JID"/>
    <property type="match status" value="2"/>
</dbReference>